<protein>
    <recommendedName>
        <fullName evidence="4">DUF2784 domain-containing protein</fullName>
    </recommendedName>
</protein>
<proteinExistence type="predicted"/>
<dbReference type="OrthoDB" id="573857at2"/>
<feature type="transmembrane region" description="Helical" evidence="1">
    <location>
        <begin position="93"/>
        <end position="112"/>
    </location>
</feature>
<evidence type="ECO:0000256" key="1">
    <source>
        <dbReference type="SAM" id="Phobius"/>
    </source>
</evidence>
<evidence type="ECO:0000313" key="2">
    <source>
        <dbReference type="EMBL" id="QEC64293.1"/>
    </source>
</evidence>
<dbReference type="RefSeq" id="WP_147032966.1">
    <property type="nucleotide sequence ID" value="NZ_CP042436.1"/>
</dbReference>
<dbReference type="EMBL" id="CP042436">
    <property type="protein sequence ID" value="QEC64293.1"/>
    <property type="molecule type" value="Genomic_DNA"/>
</dbReference>
<evidence type="ECO:0008006" key="4">
    <source>
        <dbReference type="Google" id="ProtNLM"/>
    </source>
</evidence>
<keyword evidence="1" id="KW-0472">Membrane</keyword>
<keyword evidence="1" id="KW-0812">Transmembrane</keyword>
<gene>
    <name evidence="2" type="ORF">FRZ54_17495</name>
</gene>
<dbReference type="AlphaFoldDB" id="A0A5B8V0G3"/>
<name>A0A5B8V0G3_9SPHI</name>
<sequence length="117" mass="13458">MTATVKLNVIKIIHTAIWVFFNIVIFYLCYAAVTGKNDKWVWICIGLVIVEGLVLLLFKWSCPLTVIARKYSNSDQDNFDIFLPNQLARYNKLIYTCLFIIAVVVIIFRIVLKTGNP</sequence>
<accession>A0A5B8V0G3</accession>
<organism evidence="2 3">
    <name type="scientific">Mucilaginibacter ginsenosidivorans</name>
    <dbReference type="NCBI Taxonomy" id="398053"/>
    <lineage>
        <taxon>Bacteria</taxon>
        <taxon>Pseudomonadati</taxon>
        <taxon>Bacteroidota</taxon>
        <taxon>Sphingobacteriia</taxon>
        <taxon>Sphingobacteriales</taxon>
        <taxon>Sphingobacteriaceae</taxon>
        <taxon>Mucilaginibacter</taxon>
    </lineage>
</organism>
<evidence type="ECO:0000313" key="3">
    <source>
        <dbReference type="Proteomes" id="UP000321479"/>
    </source>
</evidence>
<keyword evidence="1" id="KW-1133">Transmembrane helix</keyword>
<dbReference type="Proteomes" id="UP000321479">
    <property type="component" value="Chromosome"/>
</dbReference>
<dbReference type="KEGG" id="mgin:FRZ54_17495"/>
<keyword evidence="3" id="KW-1185">Reference proteome</keyword>
<reference evidence="2 3" key="1">
    <citation type="journal article" date="2017" name="Curr. Microbiol.">
        <title>Mucilaginibacter ginsenosidivorans sp. nov., Isolated from Soil of Ginseng Field.</title>
        <authorList>
            <person name="Kim M.M."/>
            <person name="Siddiqi M.Z."/>
            <person name="Im W.T."/>
        </authorList>
    </citation>
    <scope>NUCLEOTIDE SEQUENCE [LARGE SCALE GENOMIC DNA]</scope>
    <source>
        <strain evidence="2 3">Gsoil 3017</strain>
    </source>
</reference>
<feature type="transmembrane region" description="Helical" evidence="1">
    <location>
        <begin position="40"/>
        <end position="58"/>
    </location>
</feature>
<feature type="transmembrane region" description="Helical" evidence="1">
    <location>
        <begin position="12"/>
        <end position="33"/>
    </location>
</feature>